<gene>
    <name evidence="22" type="ORF">MMEN_LOCUS2007</name>
</gene>
<dbReference type="Pfam" id="PF07686">
    <property type="entry name" value="V-set"/>
    <property type="match status" value="1"/>
</dbReference>
<feature type="region of interest" description="Disordered" evidence="18">
    <location>
        <begin position="729"/>
        <end position="757"/>
    </location>
</feature>
<evidence type="ECO:0000256" key="1">
    <source>
        <dbReference type="ARBA" id="ARBA00000900"/>
    </source>
</evidence>
<dbReference type="AlphaFoldDB" id="A0A8S4ABH0"/>
<keyword evidence="9" id="KW-0833">Ubl conjugation pathway</keyword>
<evidence type="ECO:0000313" key="23">
    <source>
        <dbReference type="Proteomes" id="UP000677803"/>
    </source>
</evidence>
<dbReference type="OrthoDB" id="264520at2759"/>
<keyword evidence="6" id="KW-0732">Signal</keyword>
<dbReference type="SMART" id="SM00409">
    <property type="entry name" value="IG"/>
    <property type="match status" value="1"/>
</dbReference>
<dbReference type="GO" id="GO:0050863">
    <property type="term" value="P:regulation of T cell activation"/>
    <property type="evidence" value="ECO:0007669"/>
    <property type="project" value="UniProtKB-ARBA"/>
</dbReference>
<dbReference type="InterPro" id="IPR007110">
    <property type="entry name" value="Ig-like_dom"/>
</dbReference>
<dbReference type="GO" id="GO:1903037">
    <property type="term" value="P:regulation of leukocyte cell-cell adhesion"/>
    <property type="evidence" value="ECO:0007669"/>
    <property type="project" value="UniProtKB-ARBA"/>
</dbReference>
<accession>A0A8S4ABH0</accession>
<comment type="catalytic activity">
    <reaction evidence="1">
        <text>S-ubiquitinyl-[E2 ubiquitin-conjugating enzyme]-L-cysteine + [acceptor protein]-L-lysine = [E2 ubiquitin-conjugating enzyme]-L-cysteine + N(6)-ubiquitinyl-[acceptor protein]-L-lysine.</text>
        <dbReference type="EC" id="2.3.2.27"/>
    </reaction>
</comment>
<evidence type="ECO:0000256" key="11">
    <source>
        <dbReference type="ARBA" id="ARBA00023136"/>
    </source>
</evidence>
<sequence>MTSEQGPEVLSISTKPTANLGQDQLLSCYLATENQQNRLSEVTWEKKELQVYKYENGAPALEGQAPAFKGRVQLFPDAVTTGNASLLLRGVRRSDEGEYTCTIKSSAGQGKINIQLRVAAFSAPTFRLSDDVLIAEAVRWFPRPTVTWTNQAGEVLDANTSLTESSSGIFSVVSWLQPAGDHSLKMENDLVMALSNTIITGTAVSSRTFFTFSAAPSLFASVHLNVMVGLLCAHYLMVRGSKESWKAFGPPRIATHKPPIGAPHNNKKKNSMSQSEPTKTAEKAAKNAKPTPKSGSLNPRAVCKACKRLYRDPKILPCLHTFCSDCIAQLEPFSASSRSLEAAEGNRTSVTVLCPDCDAEVEVPLSGPAGLSTDHLALDEVFLETLVSEGPLGCDLCGEGGAESRCEALEELKAGGRLCRPVLCSLHAGQELRLFCRPCDLPVCLECAATLHREHLCCPTQDVVHLHGDRIRELVGVFLRPRLERLEESLQKVETSQRTLQERVEATANEIRAFARGYASAVESHCLSLLRRLEELRLNRRNRLQLQREQLQQALLDLAGGVEFAERLLSCGSDAEILSAKGVTLRRLTRLAESSLDPHPAASDDGGGIRFMPREPAGEVDGFPVLGVVSSKAVDASRCTVEGEGLRRGRQGQEGRFTLVCRDAAGEQMAGGGEHVLVSIVHTEKKNCTVEAAVADNSNGTYGVSYTPVEPGPYSVWVCVKAQHIQVRPAAPGPGQVPSGPRGEPASPAPVSPQGSPFALSVKRKMRHHGGTFHCCSFCSSGGAKEARCGCAGTMPGGFKGCGHGHRGHPGKPHWSCCGSTAEKSECLPQSVLAAVSPRGHLRTVEL</sequence>
<keyword evidence="5" id="KW-0479">Metal-binding</keyword>
<keyword evidence="23" id="KW-1185">Reference proteome</keyword>
<dbReference type="GO" id="GO:0007399">
    <property type="term" value="P:nervous system development"/>
    <property type="evidence" value="ECO:0007669"/>
    <property type="project" value="UniProtKB-ARBA"/>
</dbReference>
<keyword evidence="17" id="KW-0175">Coiled coil</keyword>
<dbReference type="GO" id="GO:0016020">
    <property type="term" value="C:membrane"/>
    <property type="evidence" value="ECO:0007669"/>
    <property type="project" value="UniProtKB-SubCell"/>
</dbReference>
<evidence type="ECO:0000256" key="12">
    <source>
        <dbReference type="ARBA" id="ARBA00023157"/>
    </source>
</evidence>
<dbReference type="EC" id="2.3.2.27" evidence="4"/>
<dbReference type="InterPro" id="IPR003599">
    <property type="entry name" value="Ig_sub"/>
</dbReference>
<dbReference type="GO" id="GO:0005654">
    <property type="term" value="C:nucleoplasm"/>
    <property type="evidence" value="ECO:0007669"/>
    <property type="project" value="TreeGrafter"/>
</dbReference>
<dbReference type="SUPFAM" id="SSF48726">
    <property type="entry name" value="Immunoglobulin"/>
    <property type="match status" value="1"/>
</dbReference>
<dbReference type="SMART" id="SM00184">
    <property type="entry name" value="RING"/>
    <property type="match status" value="1"/>
</dbReference>
<feature type="domain" description="Ig-like" evidence="21">
    <location>
        <begin position="7"/>
        <end position="119"/>
    </location>
</feature>
<dbReference type="SUPFAM" id="SSF81296">
    <property type="entry name" value="E set domains"/>
    <property type="match status" value="1"/>
</dbReference>
<dbReference type="PROSITE" id="PS50119">
    <property type="entry name" value="ZF_BBOX"/>
    <property type="match status" value="1"/>
</dbReference>
<comment type="subcellular location">
    <subcellularLocation>
        <location evidence="2">Membrane</location>
    </subcellularLocation>
</comment>
<evidence type="ECO:0000256" key="6">
    <source>
        <dbReference type="ARBA" id="ARBA00022729"/>
    </source>
</evidence>
<dbReference type="SMART" id="SM00557">
    <property type="entry name" value="IG_FLMN"/>
    <property type="match status" value="1"/>
</dbReference>
<name>A0A8S4ABH0_9TELE</name>
<feature type="coiled-coil region" evidence="17">
    <location>
        <begin position="483"/>
        <end position="510"/>
    </location>
</feature>
<feature type="repeat" description="Filamin" evidence="16">
    <location>
        <begin position="631"/>
        <end position="729"/>
    </location>
</feature>
<evidence type="ECO:0000256" key="16">
    <source>
        <dbReference type="PROSITE-ProRule" id="PRU00087"/>
    </source>
</evidence>
<keyword evidence="14" id="KW-0393">Immunoglobulin domain</keyword>
<comment type="similarity">
    <text evidence="3">Belongs to the TRIM/RBCC family.</text>
</comment>
<dbReference type="InterPro" id="IPR047153">
    <property type="entry name" value="TRIM45/56/19-like"/>
</dbReference>
<keyword evidence="12" id="KW-1015">Disulfide bond</keyword>
<reference evidence="22" key="1">
    <citation type="submission" date="2021-05" db="EMBL/GenBank/DDBJ databases">
        <authorList>
            <person name="Tigano A."/>
        </authorList>
    </citation>
    <scope>NUCLEOTIDE SEQUENCE</scope>
</reference>
<evidence type="ECO:0000256" key="5">
    <source>
        <dbReference type="ARBA" id="ARBA00022723"/>
    </source>
</evidence>
<dbReference type="GO" id="GO:0061630">
    <property type="term" value="F:ubiquitin protein ligase activity"/>
    <property type="evidence" value="ECO:0007669"/>
    <property type="project" value="UniProtKB-EC"/>
</dbReference>
<dbReference type="Gene3D" id="3.30.40.10">
    <property type="entry name" value="Zinc/RING finger domain, C3HC4 (zinc finger)"/>
    <property type="match status" value="1"/>
</dbReference>
<dbReference type="Pfam" id="PF00630">
    <property type="entry name" value="Filamin"/>
    <property type="match status" value="1"/>
</dbReference>
<evidence type="ECO:0000259" key="21">
    <source>
        <dbReference type="PROSITE" id="PS50835"/>
    </source>
</evidence>
<dbReference type="InterPro" id="IPR014756">
    <property type="entry name" value="Ig_E-set"/>
</dbReference>
<keyword evidence="13" id="KW-0325">Glycoprotein</keyword>
<evidence type="ECO:0000256" key="3">
    <source>
        <dbReference type="ARBA" id="ARBA00008518"/>
    </source>
</evidence>
<evidence type="ECO:0000313" key="22">
    <source>
        <dbReference type="EMBL" id="CAG5865334.1"/>
    </source>
</evidence>
<feature type="region of interest" description="Disordered" evidence="18">
    <location>
        <begin position="252"/>
        <end position="296"/>
    </location>
</feature>
<dbReference type="InterPro" id="IPR013083">
    <property type="entry name" value="Znf_RING/FYVE/PHD"/>
</dbReference>
<dbReference type="InterPro" id="IPR003649">
    <property type="entry name" value="Bbox_C"/>
</dbReference>
<evidence type="ECO:0000259" key="20">
    <source>
        <dbReference type="PROSITE" id="PS50119"/>
    </source>
</evidence>
<dbReference type="InterPro" id="IPR017907">
    <property type="entry name" value="Znf_RING_CS"/>
</dbReference>
<evidence type="ECO:0000259" key="19">
    <source>
        <dbReference type="PROSITE" id="PS50089"/>
    </source>
</evidence>
<evidence type="ECO:0000256" key="9">
    <source>
        <dbReference type="ARBA" id="ARBA00022786"/>
    </source>
</evidence>
<evidence type="ECO:0000256" key="10">
    <source>
        <dbReference type="ARBA" id="ARBA00022833"/>
    </source>
</evidence>
<evidence type="ECO:0000256" key="13">
    <source>
        <dbReference type="ARBA" id="ARBA00023180"/>
    </source>
</evidence>
<proteinExistence type="inferred from homology"/>
<evidence type="ECO:0000256" key="15">
    <source>
        <dbReference type="PROSITE-ProRule" id="PRU00024"/>
    </source>
</evidence>
<dbReference type="PROSITE" id="PS50089">
    <property type="entry name" value="ZF_RING_2"/>
    <property type="match status" value="1"/>
</dbReference>
<dbReference type="Proteomes" id="UP000677803">
    <property type="component" value="Unassembled WGS sequence"/>
</dbReference>
<dbReference type="InterPro" id="IPR017868">
    <property type="entry name" value="Filamin/ABP280_repeat-like"/>
</dbReference>
<organism evidence="22 23">
    <name type="scientific">Menidia menidia</name>
    <name type="common">Atlantic silverside</name>
    <dbReference type="NCBI Taxonomy" id="238744"/>
    <lineage>
        <taxon>Eukaryota</taxon>
        <taxon>Metazoa</taxon>
        <taxon>Chordata</taxon>
        <taxon>Craniata</taxon>
        <taxon>Vertebrata</taxon>
        <taxon>Euteleostomi</taxon>
        <taxon>Actinopterygii</taxon>
        <taxon>Neopterygii</taxon>
        <taxon>Teleostei</taxon>
        <taxon>Neoteleostei</taxon>
        <taxon>Acanthomorphata</taxon>
        <taxon>Ovalentaria</taxon>
        <taxon>Atherinomorphae</taxon>
        <taxon>Atheriniformes</taxon>
        <taxon>Atherinopsidae</taxon>
        <taxon>Menidiinae</taxon>
        <taxon>Menidia</taxon>
    </lineage>
</organism>
<dbReference type="PANTHER" id="PTHR25462:SF291">
    <property type="entry name" value="E3 UBIQUITIN-PROTEIN LIGASE TRIM45"/>
    <property type="match status" value="1"/>
</dbReference>
<dbReference type="InterPro" id="IPR036179">
    <property type="entry name" value="Ig-like_dom_sf"/>
</dbReference>
<dbReference type="Gene3D" id="3.30.160.60">
    <property type="entry name" value="Classic Zinc Finger"/>
    <property type="match status" value="1"/>
</dbReference>
<evidence type="ECO:0000256" key="4">
    <source>
        <dbReference type="ARBA" id="ARBA00012483"/>
    </source>
</evidence>
<evidence type="ECO:0000256" key="2">
    <source>
        <dbReference type="ARBA" id="ARBA00004370"/>
    </source>
</evidence>
<evidence type="ECO:0000256" key="7">
    <source>
        <dbReference type="ARBA" id="ARBA00022737"/>
    </source>
</evidence>
<feature type="domain" description="RING-type" evidence="19">
    <location>
        <begin position="303"/>
        <end position="358"/>
    </location>
</feature>
<keyword evidence="7" id="KW-0677">Repeat</keyword>
<dbReference type="InterPro" id="IPR001298">
    <property type="entry name" value="Filamin/ABP280_rpt"/>
</dbReference>
<feature type="domain" description="B box-type" evidence="20">
    <location>
        <begin position="419"/>
        <end position="466"/>
    </location>
</feature>
<comment type="caution">
    <text evidence="22">The sequence shown here is derived from an EMBL/GenBank/DDBJ whole genome shotgun (WGS) entry which is preliminary data.</text>
</comment>
<dbReference type="SMART" id="SM00502">
    <property type="entry name" value="BBC"/>
    <property type="match status" value="1"/>
</dbReference>
<dbReference type="InterPro" id="IPR000315">
    <property type="entry name" value="Znf_B-box"/>
</dbReference>
<dbReference type="FunFam" id="2.60.40.10:FF:000142">
    <property type="entry name" value="V-set domain-containing T-cell activation inhibitor 1"/>
    <property type="match status" value="1"/>
</dbReference>
<dbReference type="Pfam" id="PF13445">
    <property type="entry name" value="zf-RING_UBOX"/>
    <property type="match status" value="1"/>
</dbReference>
<dbReference type="Gene3D" id="2.60.40.10">
    <property type="entry name" value="Immunoglobulins"/>
    <property type="match status" value="3"/>
</dbReference>
<keyword evidence="10" id="KW-0862">Zinc</keyword>
<dbReference type="PROSITE" id="PS00518">
    <property type="entry name" value="ZF_RING_1"/>
    <property type="match status" value="1"/>
</dbReference>
<dbReference type="InterPro" id="IPR001841">
    <property type="entry name" value="Znf_RING"/>
</dbReference>
<protein>
    <recommendedName>
        <fullName evidence="4">RING-type E3 ubiquitin transferase</fullName>
        <ecNumber evidence="4">2.3.2.27</ecNumber>
    </recommendedName>
</protein>
<dbReference type="PANTHER" id="PTHR25462">
    <property type="entry name" value="BONUS, ISOFORM C-RELATED"/>
    <property type="match status" value="1"/>
</dbReference>
<dbReference type="SUPFAM" id="SSF57845">
    <property type="entry name" value="B-box zinc-binding domain"/>
    <property type="match status" value="1"/>
</dbReference>
<keyword evidence="11" id="KW-0472">Membrane</keyword>
<evidence type="ECO:0000256" key="17">
    <source>
        <dbReference type="SAM" id="Coils"/>
    </source>
</evidence>
<dbReference type="InterPro" id="IPR013106">
    <property type="entry name" value="Ig_V-set"/>
</dbReference>
<dbReference type="SUPFAM" id="SSF57850">
    <property type="entry name" value="RING/U-box"/>
    <property type="match status" value="1"/>
</dbReference>
<dbReference type="EMBL" id="CAJRST010001113">
    <property type="protein sequence ID" value="CAG5865334.1"/>
    <property type="molecule type" value="Genomic_DNA"/>
</dbReference>
<dbReference type="PROSITE" id="PS50194">
    <property type="entry name" value="FILAMIN_REPEAT"/>
    <property type="match status" value="1"/>
</dbReference>
<dbReference type="GO" id="GO:0008270">
    <property type="term" value="F:zinc ion binding"/>
    <property type="evidence" value="ECO:0007669"/>
    <property type="project" value="UniProtKB-KW"/>
</dbReference>
<evidence type="ECO:0000256" key="8">
    <source>
        <dbReference type="ARBA" id="ARBA00022771"/>
    </source>
</evidence>
<keyword evidence="8 15" id="KW-0863">Zinc-finger</keyword>
<dbReference type="InterPro" id="IPR027370">
    <property type="entry name" value="Znf-RING_euk"/>
</dbReference>
<dbReference type="PROSITE" id="PS50835">
    <property type="entry name" value="IG_LIKE"/>
    <property type="match status" value="1"/>
</dbReference>
<dbReference type="InterPro" id="IPR013783">
    <property type="entry name" value="Ig-like_fold"/>
</dbReference>
<evidence type="ECO:0000256" key="14">
    <source>
        <dbReference type="ARBA" id="ARBA00023319"/>
    </source>
</evidence>
<evidence type="ECO:0000256" key="18">
    <source>
        <dbReference type="SAM" id="MobiDB-lite"/>
    </source>
</evidence>